<dbReference type="Gene3D" id="1.20.58.2220">
    <property type="entry name" value="Formin, FH2 domain"/>
    <property type="match status" value="1"/>
</dbReference>
<organism evidence="1 2">
    <name type="scientific">Champsocephalus gunnari</name>
    <name type="common">Mackerel icefish</name>
    <dbReference type="NCBI Taxonomy" id="52237"/>
    <lineage>
        <taxon>Eukaryota</taxon>
        <taxon>Metazoa</taxon>
        <taxon>Chordata</taxon>
        <taxon>Craniata</taxon>
        <taxon>Vertebrata</taxon>
        <taxon>Euteleostomi</taxon>
        <taxon>Actinopterygii</taxon>
        <taxon>Neopterygii</taxon>
        <taxon>Teleostei</taxon>
        <taxon>Neoteleostei</taxon>
        <taxon>Acanthomorphata</taxon>
        <taxon>Eupercaria</taxon>
        <taxon>Perciformes</taxon>
        <taxon>Notothenioidei</taxon>
        <taxon>Channichthyidae</taxon>
        <taxon>Champsocephalus</taxon>
    </lineage>
</organism>
<sequence length="101" mass="11622">MVSCRFMELTVFFSVKAKSGEKEVSPNTLFCVWHEFSSDFKDQWKKENKVILKERLKAAEECFRQAKEKASYSVKPKHASGIVSSTLSLLQVVTLFNLRVD</sequence>
<evidence type="ECO:0008006" key="3">
    <source>
        <dbReference type="Google" id="ProtNLM"/>
    </source>
</evidence>
<dbReference type="InterPro" id="IPR042201">
    <property type="entry name" value="FH2_Formin_sf"/>
</dbReference>
<name>A0AAN8CMD6_CHAGU</name>
<evidence type="ECO:0000313" key="2">
    <source>
        <dbReference type="Proteomes" id="UP001331515"/>
    </source>
</evidence>
<evidence type="ECO:0000313" key="1">
    <source>
        <dbReference type="EMBL" id="KAK5906506.1"/>
    </source>
</evidence>
<protein>
    <recommendedName>
        <fullName evidence="3">Formin-2</fullName>
    </recommendedName>
</protein>
<comment type="caution">
    <text evidence="1">The sequence shown here is derived from an EMBL/GenBank/DDBJ whole genome shotgun (WGS) entry which is preliminary data.</text>
</comment>
<dbReference type="AlphaFoldDB" id="A0AAN8CMD6"/>
<accession>A0AAN8CMD6</accession>
<dbReference type="SUPFAM" id="SSF101447">
    <property type="entry name" value="Formin homology 2 domain (FH2 domain)"/>
    <property type="match status" value="1"/>
</dbReference>
<gene>
    <name evidence="1" type="ORF">CgunFtcFv8_002366</name>
</gene>
<proteinExistence type="predicted"/>
<dbReference type="EMBL" id="JAURVH010001530">
    <property type="protein sequence ID" value="KAK5906506.1"/>
    <property type="molecule type" value="Genomic_DNA"/>
</dbReference>
<reference evidence="1 2" key="1">
    <citation type="journal article" date="2023" name="Mol. Biol. Evol.">
        <title>Genomics of Secondarily Temperate Adaptation in the Only Non-Antarctic Icefish.</title>
        <authorList>
            <person name="Rivera-Colon A.G."/>
            <person name="Rayamajhi N."/>
            <person name="Minhas B.F."/>
            <person name="Madrigal G."/>
            <person name="Bilyk K.T."/>
            <person name="Yoon V."/>
            <person name="Hune M."/>
            <person name="Gregory S."/>
            <person name="Cheng C.H.C."/>
            <person name="Catchen J.M."/>
        </authorList>
    </citation>
    <scope>NUCLEOTIDE SEQUENCE [LARGE SCALE GENOMIC DNA]</scope>
    <source>
        <tissue evidence="1">White muscle</tissue>
    </source>
</reference>
<keyword evidence="2" id="KW-1185">Reference proteome</keyword>
<dbReference type="Proteomes" id="UP001331515">
    <property type="component" value="Unassembled WGS sequence"/>
</dbReference>